<accession>A0A284R2W0</accession>
<name>A0A284R2W0_ARMOS</name>
<proteinExistence type="predicted"/>
<sequence length="128" mass="13932">MKAKGRLKTCSSDEYGTLDDLLSQTNKANKAAVNLQKQLSPSSVFHERRDIKQFRKLVEEAGVLVSSLPFATSSDLSDDLHLAIKGIVTERSSTSTGTLISLVTHTPVNPYSSISHRFLLPPTSFAGK</sequence>
<protein>
    <submittedName>
        <fullName evidence="1">Uncharacterized protein</fullName>
    </submittedName>
</protein>
<keyword evidence="2" id="KW-1185">Reference proteome</keyword>
<reference evidence="2" key="1">
    <citation type="journal article" date="2017" name="Nat. Ecol. Evol.">
        <title>Genome expansion and lineage-specific genetic innovations in the forest pathogenic fungi Armillaria.</title>
        <authorList>
            <person name="Sipos G."/>
            <person name="Prasanna A.N."/>
            <person name="Walter M.C."/>
            <person name="O'Connor E."/>
            <person name="Balint B."/>
            <person name="Krizsan K."/>
            <person name="Kiss B."/>
            <person name="Hess J."/>
            <person name="Varga T."/>
            <person name="Slot J."/>
            <person name="Riley R."/>
            <person name="Boka B."/>
            <person name="Rigling D."/>
            <person name="Barry K."/>
            <person name="Lee J."/>
            <person name="Mihaltcheva S."/>
            <person name="LaButti K."/>
            <person name="Lipzen A."/>
            <person name="Waldron R."/>
            <person name="Moloney N.M."/>
            <person name="Sperisen C."/>
            <person name="Kredics L."/>
            <person name="Vagvoelgyi C."/>
            <person name="Patrignani A."/>
            <person name="Fitzpatrick D."/>
            <person name="Nagy I."/>
            <person name="Doyle S."/>
            <person name="Anderson J.B."/>
            <person name="Grigoriev I.V."/>
            <person name="Gueldener U."/>
            <person name="Muensterkoetter M."/>
            <person name="Nagy L.G."/>
        </authorList>
    </citation>
    <scope>NUCLEOTIDE SEQUENCE [LARGE SCALE GENOMIC DNA]</scope>
    <source>
        <strain evidence="2">C18/9</strain>
    </source>
</reference>
<organism evidence="1 2">
    <name type="scientific">Armillaria ostoyae</name>
    <name type="common">Armillaria root rot fungus</name>
    <dbReference type="NCBI Taxonomy" id="47428"/>
    <lineage>
        <taxon>Eukaryota</taxon>
        <taxon>Fungi</taxon>
        <taxon>Dikarya</taxon>
        <taxon>Basidiomycota</taxon>
        <taxon>Agaricomycotina</taxon>
        <taxon>Agaricomycetes</taxon>
        <taxon>Agaricomycetidae</taxon>
        <taxon>Agaricales</taxon>
        <taxon>Marasmiineae</taxon>
        <taxon>Physalacriaceae</taxon>
        <taxon>Armillaria</taxon>
    </lineage>
</organism>
<dbReference type="Proteomes" id="UP000219338">
    <property type="component" value="Unassembled WGS sequence"/>
</dbReference>
<dbReference type="OrthoDB" id="3156807at2759"/>
<evidence type="ECO:0000313" key="2">
    <source>
        <dbReference type="Proteomes" id="UP000219338"/>
    </source>
</evidence>
<dbReference type="EMBL" id="FUEG01000004">
    <property type="protein sequence ID" value="SJL03060.1"/>
    <property type="molecule type" value="Genomic_DNA"/>
</dbReference>
<evidence type="ECO:0000313" key="1">
    <source>
        <dbReference type="EMBL" id="SJL03060.1"/>
    </source>
</evidence>
<gene>
    <name evidence="1" type="ORF">ARMOST_06405</name>
</gene>
<dbReference type="AlphaFoldDB" id="A0A284R2W0"/>